<dbReference type="OrthoDB" id="2121828at2759"/>
<dbReference type="SUPFAM" id="SSF49503">
    <property type="entry name" value="Cupredoxins"/>
    <property type="match status" value="3"/>
</dbReference>
<proteinExistence type="inferred from homology"/>
<dbReference type="Gene3D" id="3.40.50.850">
    <property type="entry name" value="Isochorismatase-like"/>
    <property type="match status" value="1"/>
</dbReference>
<dbReference type="PROSITE" id="PS00080">
    <property type="entry name" value="MULTICOPPER_OXIDASE2"/>
    <property type="match status" value="1"/>
</dbReference>
<dbReference type="FunFam" id="2.60.40.420:FF:000036">
    <property type="entry name" value="L-ascorbate oxidase"/>
    <property type="match status" value="1"/>
</dbReference>
<dbReference type="Gene3D" id="2.60.40.420">
    <property type="entry name" value="Cupredoxins - blue copper proteins"/>
    <property type="match status" value="3"/>
</dbReference>
<evidence type="ECO:0000259" key="9">
    <source>
        <dbReference type="Pfam" id="PF00857"/>
    </source>
</evidence>
<dbReference type="AlphaFoldDB" id="A0A1S9DDK1"/>
<dbReference type="InterPro" id="IPR001117">
    <property type="entry name" value="Cu-oxidase_2nd"/>
</dbReference>
<evidence type="ECO:0000256" key="5">
    <source>
        <dbReference type="ARBA" id="ARBA00023002"/>
    </source>
</evidence>
<dbReference type="GO" id="GO:0005507">
    <property type="term" value="F:copper ion binding"/>
    <property type="evidence" value="ECO:0007669"/>
    <property type="project" value="InterPro"/>
</dbReference>
<protein>
    <submittedName>
        <fullName evidence="12">Multicopper oxidase type 3</fullName>
    </submittedName>
</protein>
<dbReference type="Pfam" id="PF07731">
    <property type="entry name" value="Cu-oxidase_2"/>
    <property type="match status" value="1"/>
</dbReference>
<comment type="similarity">
    <text evidence="2">Belongs to the multicopper oxidase family.</text>
</comment>
<dbReference type="GO" id="GO:0042440">
    <property type="term" value="P:pigment metabolic process"/>
    <property type="evidence" value="ECO:0007669"/>
    <property type="project" value="UniProtKB-ARBA"/>
</dbReference>
<comment type="caution">
    <text evidence="12">The sequence shown here is derived from an EMBL/GenBank/DDBJ whole genome shotgun (WGS) entry which is preliminary data.</text>
</comment>
<name>A0A1S9DDK1_ASPOZ</name>
<evidence type="ECO:0000313" key="12">
    <source>
        <dbReference type="EMBL" id="OOO07155.1"/>
    </source>
</evidence>
<dbReference type="PANTHER" id="PTHR11709:SF488">
    <property type="entry name" value="LACCASE-RELATED"/>
    <property type="match status" value="1"/>
</dbReference>
<dbReference type="CDD" id="cd13876">
    <property type="entry name" value="CuRO_2_Abr2_like"/>
    <property type="match status" value="1"/>
</dbReference>
<evidence type="ECO:0000256" key="4">
    <source>
        <dbReference type="ARBA" id="ARBA00022729"/>
    </source>
</evidence>
<dbReference type="eggNOG" id="KOG1263">
    <property type="taxonomic scope" value="Eukaryota"/>
</dbReference>
<feature type="domain" description="Plastocyanin-like" evidence="10">
    <location>
        <begin position="651"/>
        <end position="776"/>
    </location>
</feature>
<dbReference type="InterPro" id="IPR008972">
    <property type="entry name" value="Cupredoxin"/>
</dbReference>
<dbReference type="Proteomes" id="UP000190312">
    <property type="component" value="Unassembled WGS sequence"/>
</dbReference>
<accession>A0A1S9DDK1</accession>
<dbReference type="Pfam" id="PF07732">
    <property type="entry name" value="Cu-oxidase_3"/>
    <property type="match status" value="1"/>
</dbReference>
<keyword evidence="5" id="KW-0560">Oxidoreductase</keyword>
<gene>
    <name evidence="12" type="ORF">OAory_01093580</name>
</gene>
<keyword evidence="6" id="KW-0186">Copper</keyword>
<evidence type="ECO:0000256" key="3">
    <source>
        <dbReference type="ARBA" id="ARBA00022723"/>
    </source>
</evidence>
<dbReference type="InterPro" id="IPR011706">
    <property type="entry name" value="Cu-oxidase_C"/>
</dbReference>
<sequence length="801" mass="88274">MASKTAFLVLDLQKGVTGQILDDSTPKRESYIDRLASVVKAAREKSIQIIHVKTAFRRDFPDLHPRNPSAQRVIPTGKYTEGDESVELHPAVAPHENDIVTTKRRVSAFVGSDLDVVLRSSRIENLVVVGLITSGAVLSTVRQAADLDYGLTVLEDLCLDRDQEVHDVLMKKVIAKQADVVGSEEWAVTAFFIWLGLVQAKLVRETLEFTWGVGSPDGVPRQMILTNGKYPGPDLVFDEDDDVEIHVINHMPFNTTVHWHGQSMESAPWSDGVPGLSQAPIQPNSSFVYKFKASPAGTFWYHSHFKNVMQDGQVGALYIRYKPDTPRPYSMIAQDATEVAQMQHAEANSNLVLITDWTHFTAKEYFQAEIDSGLNLFCVDSILVNGKGSVYCPGAEYMQSLIGPQIALVLEGTNLTDRGCLVPSLHNVQGSWPNQKPDAVPSSMHNNCTPSDGGVPIIEVDAKDGWASLNFIGAQAQKGTTFSVDNHPMWIYEVDGQFVEPRQYEMVGMYNGARYSALVKLNQTPGDYAIRITDNGGDQVISGYAILSYRAANTTENGTRPQAQIGPTTKGYIDYAGQNTSASVRHLNYTTNLPAFNVPLPPAFADLTLKTNMTRVNSSYQWSIGNGVLYEPEVTADTPLMFEKQPLDVIPSNFTLQTLNNTWVDIIIQIISDPEMDPIHPPHPIHKHGNRAYIIGDGMGVFNWSTVYEGMLERPDLFYLNKPALRDTFVTNTLTAALDGGVWIAIRYHVSGPFPSLLHCHITTHQEGGMALALLDGIDVWSELPTAAEVVRLQNADGPVG</sequence>
<reference evidence="12 13" key="1">
    <citation type="submission" date="2016-10" db="EMBL/GenBank/DDBJ databases">
        <title>Genome sequencing of Aspergillus oryzae BCC7051.</title>
        <authorList>
            <person name="Thammarongtham C."/>
            <person name="Vorapreeda T."/>
            <person name="Nookaew I."/>
            <person name="Srisuk T."/>
            <person name="Land M."/>
            <person name="Jeennor S."/>
            <person name="Laoteng K."/>
        </authorList>
    </citation>
    <scope>NUCLEOTIDE SEQUENCE [LARGE SCALE GENOMIC DNA]</scope>
    <source>
        <strain evidence="12 13">BCC7051</strain>
    </source>
</reference>
<dbReference type="EMBL" id="MKZY01000007">
    <property type="protein sequence ID" value="OOO07155.1"/>
    <property type="molecule type" value="Genomic_DNA"/>
</dbReference>
<keyword evidence="7" id="KW-0325">Glycoprotein</keyword>
<dbReference type="GO" id="GO:0052716">
    <property type="term" value="F:hydroquinone:oxygen oxidoreductase activity"/>
    <property type="evidence" value="ECO:0007669"/>
    <property type="project" value="UniProtKB-ARBA"/>
</dbReference>
<dbReference type="InterPro" id="IPR045087">
    <property type="entry name" value="Cu-oxidase_fam"/>
</dbReference>
<dbReference type="InterPro" id="IPR036380">
    <property type="entry name" value="Isochorismatase-like_sf"/>
</dbReference>
<evidence type="ECO:0000313" key="13">
    <source>
        <dbReference type="Proteomes" id="UP000190312"/>
    </source>
</evidence>
<feature type="domain" description="Plastocyanin-like" evidence="11">
    <location>
        <begin position="212"/>
        <end position="322"/>
    </location>
</feature>
<evidence type="ECO:0000259" key="8">
    <source>
        <dbReference type="Pfam" id="PF00394"/>
    </source>
</evidence>
<dbReference type="InterPro" id="IPR011707">
    <property type="entry name" value="Cu-oxidase-like_N"/>
</dbReference>
<evidence type="ECO:0000256" key="2">
    <source>
        <dbReference type="ARBA" id="ARBA00010609"/>
    </source>
</evidence>
<keyword evidence="4" id="KW-0732">Signal</keyword>
<dbReference type="PANTHER" id="PTHR11709">
    <property type="entry name" value="MULTI-COPPER OXIDASE"/>
    <property type="match status" value="1"/>
</dbReference>
<comment type="similarity">
    <text evidence="1">Belongs to the isochorismatase family.</text>
</comment>
<evidence type="ECO:0000256" key="1">
    <source>
        <dbReference type="ARBA" id="ARBA00006336"/>
    </source>
</evidence>
<dbReference type="CDD" id="cd13898">
    <property type="entry name" value="CuRO_3_Abr2_like"/>
    <property type="match status" value="1"/>
</dbReference>
<dbReference type="SUPFAM" id="SSF52499">
    <property type="entry name" value="Isochorismatase-like hydrolases"/>
    <property type="match status" value="1"/>
</dbReference>
<dbReference type="InterPro" id="IPR000868">
    <property type="entry name" value="Isochorismatase-like_dom"/>
</dbReference>
<dbReference type="CDD" id="cd13850">
    <property type="entry name" value="CuRO_1_Abr2_like"/>
    <property type="match status" value="1"/>
</dbReference>
<feature type="domain" description="Plastocyanin-like" evidence="8">
    <location>
        <begin position="349"/>
        <end position="550"/>
    </location>
</feature>
<organism evidence="12 13">
    <name type="scientific">Aspergillus oryzae</name>
    <name type="common">Yellow koji mold</name>
    <dbReference type="NCBI Taxonomy" id="5062"/>
    <lineage>
        <taxon>Eukaryota</taxon>
        <taxon>Fungi</taxon>
        <taxon>Dikarya</taxon>
        <taxon>Ascomycota</taxon>
        <taxon>Pezizomycotina</taxon>
        <taxon>Eurotiomycetes</taxon>
        <taxon>Eurotiomycetidae</taxon>
        <taxon>Eurotiales</taxon>
        <taxon>Aspergillaceae</taxon>
        <taxon>Aspergillus</taxon>
        <taxon>Aspergillus subgen. Circumdati</taxon>
    </lineage>
</organism>
<evidence type="ECO:0000256" key="7">
    <source>
        <dbReference type="ARBA" id="ARBA00023180"/>
    </source>
</evidence>
<dbReference type="CDD" id="cd00431">
    <property type="entry name" value="cysteine_hydrolases"/>
    <property type="match status" value="1"/>
</dbReference>
<evidence type="ECO:0000256" key="6">
    <source>
        <dbReference type="ARBA" id="ARBA00023008"/>
    </source>
</evidence>
<evidence type="ECO:0000259" key="11">
    <source>
        <dbReference type="Pfam" id="PF07732"/>
    </source>
</evidence>
<dbReference type="VEuPathDB" id="FungiDB:AO090011000755"/>
<dbReference type="InterPro" id="IPR002355">
    <property type="entry name" value="Cu_oxidase_Cu_BS"/>
</dbReference>
<dbReference type="Pfam" id="PF00857">
    <property type="entry name" value="Isochorismatase"/>
    <property type="match status" value="1"/>
</dbReference>
<feature type="domain" description="Isochorismatase-like" evidence="9">
    <location>
        <begin position="5"/>
        <end position="184"/>
    </location>
</feature>
<dbReference type="Pfam" id="PF00394">
    <property type="entry name" value="Cu-oxidase"/>
    <property type="match status" value="1"/>
</dbReference>
<evidence type="ECO:0000259" key="10">
    <source>
        <dbReference type="Pfam" id="PF07731"/>
    </source>
</evidence>
<keyword evidence="3" id="KW-0479">Metal-binding</keyword>